<organism evidence="3 4">
    <name type="scientific">Leptobrachium leishanense</name>
    <name type="common">Leishan spiny toad</name>
    <dbReference type="NCBI Taxonomy" id="445787"/>
    <lineage>
        <taxon>Eukaryota</taxon>
        <taxon>Metazoa</taxon>
        <taxon>Chordata</taxon>
        <taxon>Craniata</taxon>
        <taxon>Vertebrata</taxon>
        <taxon>Euteleostomi</taxon>
        <taxon>Amphibia</taxon>
        <taxon>Batrachia</taxon>
        <taxon>Anura</taxon>
        <taxon>Pelobatoidea</taxon>
        <taxon>Megophryidae</taxon>
        <taxon>Leptobrachium</taxon>
    </lineage>
</organism>
<dbReference type="InterPro" id="IPR025659">
    <property type="entry name" value="Tubby-like_C"/>
</dbReference>
<dbReference type="GO" id="GO:0017128">
    <property type="term" value="F:phospholipid scramblase activity"/>
    <property type="evidence" value="ECO:0007669"/>
    <property type="project" value="InterPro"/>
</dbReference>
<dbReference type="InterPro" id="IPR005552">
    <property type="entry name" value="Scramblase"/>
</dbReference>
<keyword evidence="2" id="KW-0564">Palmitate</keyword>
<comment type="function">
    <text evidence="2">May mediate accelerated ATP-independent bidirectional transbilayer migration of phospholipids upon binding calcium ions that results in a loss of phospholipid asymmetry in the plasma membrane.</text>
</comment>
<comment type="similarity">
    <text evidence="1 2">Belongs to the phospholipid scramblase family.</text>
</comment>
<keyword evidence="2" id="KW-0106">Calcium</keyword>
<evidence type="ECO:0000256" key="2">
    <source>
        <dbReference type="RuleBase" id="RU363116"/>
    </source>
</evidence>
<dbReference type="Pfam" id="PF03803">
    <property type="entry name" value="Scramblase"/>
    <property type="match status" value="1"/>
</dbReference>
<reference evidence="3" key="1">
    <citation type="submission" date="2025-08" db="UniProtKB">
        <authorList>
            <consortium name="Ensembl"/>
        </authorList>
    </citation>
    <scope>IDENTIFICATION</scope>
</reference>
<dbReference type="PANTHER" id="PTHR23248:SF66">
    <property type="entry name" value="PHOSPHOLIPID SCRAMBLASE"/>
    <property type="match status" value="1"/>
</dbReference>
<dbReference type="GO" id="GO:0005886">
    <property type="term" value="C:plasma membrane"/>
    <property type="evidence" value="ECO:0007669"/>
    <property type="project" value="TreeGrafter"/>
</dbReference>
<dbReference type="Ensembl" id="ENSLLET00000002400.1">
    <property type="protein sequence ID" value="ENSLLEP00000002302.1"/>
    <property type="gene ID" value="ENSLLEG00000001490.1"/>
</dbReference>
<evidence type="ECO:0000313" key="3">
    <source>
        <dbReference type="Ensembl" id="ENSLLEP00000002302.1"/>
    </source>
</evidence>
<dbReference type="SUPFAM" id="SSF54518">
    <property type="entry name" value="Tubby C-terminal domain-like"/>
    <property type="match status" value="1"/>
</dbReference>
<dbReference type="GeneTree" id="ENSGT00940000166503"/>
<comment type="cofactor">
    <cofactor evidence="2">
        <name>Ca(2+)</name>
        <dbReference type="ChEBI" id="CHEBI:29108"/>
    </cofactor>
</comment>
<evidence type="ECO:0000256" key="1">
    <source>
        <dbReference type="ARBA" id="ARBA00005350"/>
    </source>
</evidence>
<protein>
    <recommendedName>
        <fullName evidence="2">Phospholipid scramblase</fullName>
    </recommendedName>
</protein>
<dbReference type="PANTHER" id="PTHR23248">
    <property type="entry name" value="PHOSPHOLIPID SCRAMBLASE-RELATED"/>
    <property type="match status" value="1"/>
</dbReference>
<reference evidence="3" key="2">
    <citation type="submission" date="2025-09" db="UniProtKB">
        <authorList>
            <consortium name="Ensembl"/>
        </authorList>
    </citation>
    <scope>IDENTIFICATION</scope>
</reference>
<name>A0A8C5LUJ7_9ANUR</name>
<dbReference type="OrthoDB" id="191150at2759"/>
<dbReference type="Proteomes" id="UP000694569">
    <property type="component" value="Unplaced"/>
</dbReference>
<sequence>MTMAEIPMVPPGLEPLLQTDTVHVKETRHSTFQSCCTYDVLTSDGCLVYNAEEEQSCCGPRFSVWVRDLRGGDILHILLPTAWSSCESKMQVISVPGGSILGYIDRTWKSFVLLTPTGQPTLEVRNPGWGSGFMSDINYRITPYNDKTPLGVITRVWRGFRKEFLSSTDHYAIQFPADLDVKIKALLVACVMFIYVLGGEYVPLGVLPRTLTGEVARWDQTHDSTGSLHAEQ</sequence>
<accession>A0A8C5LUJ7</accession>
<proteinExistence type="inferred from homology"/>
<dbReference type="AlphaFoldDB" id="A0A8C5LUJ7"/>
<keyword evidence="2" id="KW-0449">Lipoprotein</keyword>
<keyword evidence="4" id="KW-1185">Reference proteome</keyword>
<evidence type="ECO:0000313" key="4">
    <source>
        <dbReference type="Proteomes" id="UP000694569"/>
    </source>
</evidence>